<proteinExistence type="predicted"/>
<protein>
    <submittedName>
        <fullName evidence="2">p2X purinoceptor 7</fullName>
    </submittedName>
</protein>
<dbReference type="InParanoid" id="K1RWV8"/>
<dbReference type="AlphaFoldDB" id="K1RWV8"/>
<dbReference type="PANTHER" id="PTHR36981">
    <property type="entry name" value="ZGC:195170"/>
    <property type="match status" value="1"/>
</dbReference>
<gene>
    <name evidence="2" type="ORF">CGI_10018314</name>
</gene>
<dbReference type="HOGENOM" id="CLU_1143718_0_0_1"/>
<accession>K1RWV8</accession>
<dbReference type="Pfam" id="PF20478">
    <property type="entry name" value="P2RX7_C"/>
    <property type="match status" value="1"/>
</dbReference>
<dbReference type="PANTHER" id="PTHR36981:SF1">
    <property type="entry name" value="P2X PURINORECEPTOR 7 INTRACELLULAR DOMAIN-CONTAINING PROTEIN"/>
    <property type="match status" value="1"/>
</dbReference>
<name>K1RWV8_MAGGI</name>
<reference evidence="2" key="1">
    <citation type="journal article" date="2012" name="Nature">
        <title>The oyster genome reveals stress adaptation and complexity of shell formation.</title>
        <authorList>
            <person name="Zhang G."/>
            <person name="Fang X."/>
            <person name="Guo X."/>
            <person name="Li L."/>
            <person name="Luo R."/>
            <person name="Xu F."/>
            <person name="Yang P."/>
            <person name="Zhang L."/>
            <person name="Wang X."/>
            <person name="Qi H."/>
            <person name="Xiong Z."/>
            <person name="Que H."/>
            <person name="Xie Y."/>
            <person name="Holland P.W."/>
            <person name="Paps J."/>
            <person name="Zhu Y."/>
            <person name="Wu F."/>
            <person name="Chen Y."/>
            <person name="Wang J."/>
            <person name="Peng C."/>
            <person name="Meng J."/>
            <person name="Yang L."/>
            <person name="Liu J."/>
            <person name="Wen B."/>
            <person name="Zhang N."/>
            <person name="Huang Z."/>
            <person name="Zhu Q."/>
            <person name="Feng Y."/>
            <person name="Mount A."/>
            <person name="Hedgecock D."/>
            <person name="Xu Z."/>
            <person name="Liu Y."/>
            <person name="Domazet-Loso T."/>
            <person name="Du Y."/>
            <person name="Sun X."/>
            <person name="Zhang S."/>
            <person name="Liu B."/>
            <person name="Cheng P."/>
            <person name="Jiang X."/>
            <person name="Li J."/>
            <person name="Fan D."/>
            <person name="Wang W."/>
            <person name="Fu W."/>
            <person name="Wang T."/>
            <person name="Wang B."/>
            <person name="Zhang J."/>
            <person name="Peng Z."/>
            <person name="Li Y."/>
            <person name="Li N."/>
            <person name="Wang J."/>
            <person name="Chen M."/>
            <person name="He Y."/>
            <person name="Tan F."/>
            <person name="Song X."/>
            <person name="Zheng Q."/>
            <person name="Huang R."/>
            <person name="Yang H."/>
            <person name="Du X."/>
            <person name="Chen L."/>
            <person name="Yang M."/>
            <person name="Gaffney P.M."/>
            <person name="Wang S."/>
            <person name="Luo L."/>
            <person name="She Z."/>
            <person name="Ming Y."/>
            <person name="Huang W."/>
            <person name="Zhang S."/>
            <person name="Huang B."/>
            <person name="Zhang Y."/>
            <person name="Qu T."/>
            <person name="Ni P."/>
            <person name="Miao G."/>
            <person name="Wang J."/>
            <person name="Wang Q."/>
            <person name="Steinberg C.E."/>
            <person name="Wang H."/>
            <person name="Li N."/>
            <person name="Qian L."/>
            <person name="Zhang G."/>
            <person name="Li Y."/>
            <person name="Yang H."/>
            <person name="Liu X."/>
            <person name="Wang J."/>
            <person name="Yin Y."/>
            <person name="Wang J."/>
        </authorList>
    </citation>
    <scope>NUCLEOTIDE SEQUENCE [LARGE SCALE GENOMIC DNA]</scope>
    <source>
        <strain evidence="2">05x7-T-G4-1.051#20</strain>
    </source>
</reference>
<dbReference type="EMBL" id="JH818267">
    <property type="protein sequence ID" value="EKC39401.1"/>
    <property type="molecule type" value="Genomic_DNA"/>
</dbReference>
<evidence type="ECO:0000313" key="2">
    <source>
        <dbReference type="EMBL" id="EKC39401.1"/>
    </source>
</evidence>
<sequence>MASFDECIEFVLNNCLLFQEKHIILKEKQLQTLKTLYDGNDCISILHTGYEAFIKTKFSRLMRSKLYQDIVGAIVVDEIHMVSECLNIAAIRPYMFELPAECVNQENSPQSSEESESDTEDNPGHRRNGTIWCECGSCEVMPTEAECICCSEIPVIGHIRDSFGIECITQHQTFIDNCLNIRVLEVSLYDYIQSDGPIDDNEPINEYVAYRRFVLWVWQRLGKGNRKILPACVVSKIRDIFPSEQYTGFKYPRPI</sequence>
<dbReference type="InterPro" id="IPR046815">
    <property type="entry name" value="P2RX7_C"/>
</dbReference>
<feature type="domain" description="P2X purinoreceptor 7 intracellular" evidence="1">
    <location>
        <begin position="105"/>
        <end position="250"/>
    </location>
</feature>
<organism evidence="2">
    <name type="scientific">Magallana gigas</name>
    <name type="common">Pacific oyster</name>
    <name type="synonym">Crassostrea gigas</name>
    <dbReference type="NCBI Taxonomy" id="29159"/>
    <lineage>
        <taxon>Eukaryota</taxon>
        <taxon>Metazoa</taxon>
        <taxon>Spiralia</taxon>
        <taxon>Lophotrochozoa</taxon>
        <taxon>Mollusca</taxon>
        <taxon>Bivalvia</taxon>
        <taxon>Autobranchia</taxon>
        <taxon>Pteriomorphia</taxon>
        <taxon>Ostreida</taxon>
        <taxon>Ostreoidea</taxon>
        <taxon>Ostreidae</taxon>
        <taxon>Magallana</taxon>
    </lineage>
</organism>
<evidence type="ECO:0000259" key="1">
    <source>
        <dbReference type="Pfam" id="PF20478"/>
    </source>
</evidence>